<evidence type="ECO:0000313" key="1">
    <source>
        <dbReference type="EMBL" id="WDM44340.1"/>
    </source>
</evidence>
<dbReference type="InterPro" id="IPR036705">
    <property type="entry name" value="Ribosyl_crysJ1_sf"/>
</dbReference>
<gene>
    <name evidence="1" type="ORF">KV395_14270</name>
</gene>
<accession>A0ABY7XQA8</accession>
<dbReference type="RefSeq" id="WP_282214478.1">
    <property type="nucleotide sequence ID" value="NZ_BAAAUN010000001.1"/>
</dbReference>
<dbReference type="Gene3D" id="1.10.4080.10">
    <property type="entry name" value="ADP-ribosylation/Crystallin J1"/>
    <property type="match status" value="1"/>
</dbReference>
<name>A0ABY7XQA8_MICLT</name>
<dbReference type="Pfam" id="PF03747">
    <property type="entry name" value="ADP_ribosyl_GH"/>
    <property type="match status" value="1"/>
</dbReference>
<dbReference type="SUPFAM" id="SSF101478">
    <property type="entry name" value="ADP-ribosylglycohydrolase"/>
    <property type="match status" value="1"/>
</dbReference>
<dbReference type="EMBL" id="CP078075">
    <property type="protein sequence ID" value="WDM44340.1"/>
    <property type="molecule type" value="Genomic_DNA"/>
</dbReference>
<dbReference type="Proteomes" id="UP001215097">
    <property type="component" value="Chromosome"/>
</dbReference>
<evidence type="ECO:0000313" key="2">
    <source>
        <dbReference type="Proteomes" id="UP001215097"/>
    </source>
</evidence>
<sequence>MNSHTERMVRGLIAGDSAGALNSDFHIHSLPPKRVHRQRFLTELADRDHVTNVPRPFAHANPPALLHPAPAEASEWFVFSYTLQHRTNAERLEEWRELAASRIDSRAGVRIGVHSALLNLSRGLAPHQAGNDNPHYFDDLAMVRAAAAAAAHDHEAAILEAAKEDAQYTTARDGLWCAVAVALLLSRLARGADGREAARAVAESLPSGTWSRRVAEDALAVAEQTPAPLARARRLSVEVGDWIYSYPTAAPETLAFLLAHVAAASSAEDLMLGTLAQPHNGATLPALAGIAAALRFGEDWIPADVTIATSRLAGLSIPQLAGLTFADALTP</sequence>
<dbReference type="InterPro" id="IPR005502">
    <property type="entry name" value="Ribosyl_crysJ1"/>
</dbReference>
<organism evidence="1 2">
    <name type="scientific">Microbacterium luteolum</name>
    <name type="common">Aureobacterium luteolum</name>
    <dbReference type="NCBI Taxonomy" id="69367"/>
    <lineage>
        <taxon>Bacteria</taxon>
        <taxon>Bacillati</taxon>
        <taxon>Actinomycetota</taxon>
        <taxon>Actinomycetes</taxon>
        <taxon>Micrococcales</taxon>
        <taxon>Microbacteriaceae</taxon>
        <taxon>Microbacterium</taxon>
    </lineage>
</organism>
<reference evidence="1 2" key="1">
    <citation type="submission" date="2021-06" db="EMBL/GenBank/DDBJ databases">
        <title>Genome-based taxonomic framework of Microbacterium strains isolated from marine environment, the description of four new species and reclassification of four preexisting species.</title>
        <authorList>
            <person name="Lee S.D."/>
            <person name="Kim S.-M."/>
            <person name="Byeon Y.-S."/>
            <person name="Yang H.L."/>
            <person name="Kim I.S."/>
        </authorList>
    </citation>
    <scope>NUCLEOTIDE SEQUENCE [LARGE SCALE GENOMIC DNA]</scope>
    <source>
        <strain evidence="1 2">KACC 14465</strain>
    </source>
</reference>
<keyword evidence="2" id="KW-1185">Reference proteome</keyword>
<proteinExistence type="predicted"/>
<protein>
    <submittedName>
        <fullName evidence="1">ADP-ribosylglycohydrolase family protein</fullName>
    </submittedName>
</protein>